<name>A0A8S5TBA0_9CAUD</name>
<accession>A0A8S5TBA0</accession>
<evidence type="ECO:0000313" key="1">
    <source>
        <dbReference type="EMBL" id="DAF60416.1"/>
    </source>
</evidence>
<sequence length="152" mass="17634">MDKIQAYDILSRYKANKALTDEMSEAIGLALEALKPKKSEYIYAILLYVGESKSPLHVEMSVDKSLMQGHLKEWRKKVVDGLNDDFESYFNGSSHNYTTNNHDVNRLPFYHNGIKYDFKVCKYIKANSIKRMELLICHDSDAVEDIMNELKF</sequence>
<proteinExistence type="predicted"/>
<dbReference type="EMBL" id="BK032788">
    <property type="protein sequence ID" value="DAF60416.1"/>
    <property type="molecule type" value="Genomic_DNA"/>
</dbReference>
<reference evidence="1" key="1">
    <citation type="journal article" date="2021" name="Proc. Natl. Acad. Sci. U.S.A.">
        <title>A Catalog of Tens of Thousands of Viruses from Human Metagenomes Reveals Hidden Associations with Chronic Diseases.</title>
        <authorList>
            <person name="Tisza M.J."/>
            <person name="Buck C.B."/>
        </authorList>
    </citation>
    <scope>NUCLEOTIDE SEQUENCE</scope>
    <source>
        <strain evidence="1">CtmHK36</strain>
    </source>
</reference>
<organism evidence="1">
    <name type="scientific">Siphoviridae sp. ctmHK36</name>
    <dbReference type="NCBI Taxonomy" id="2827931"/>
    <lineage>
        <taxon>Viruses</taxon>
        <taxon>Duplodnaviria</taxon>
        <taxon>Heunggongvirae</taxon>
        <taxon>Uroviricota</taxon>
        <taxon>Caudoviricetes</taxon>
    </lineage>
</organism>
<protein>
    <submittedName>
        <fullName evidence="1">Uncharacterized protein</fullName>
    </submittedName>
</protein>